<evidence type="ECO:0000259" key="2">
    <source>
        <dbReference type="Pfam" id="PF05351"/>
    </source>
</evidence>
<protein>
    <submittedName>
        <fullName evidence="3">Delta subunit of GMP phosphodiesterase</fullName>
    </submittedName>
</protein>
<dbReference type="SUPFAM" id="SSF81296">
    <property type="entry name" value="E set domains"/>
    <property type="match status" value="1"/>
</dbReference>
<dbReference type="STRING" id="329046.A0A1Y2CWQ2"/>
<dbReference type="PANTHER" id="PTHR12976:SF0">
    <property type="entry name" value="RETINAL ROD RHODOPSIN-SENSITIVE CGMP 3',5'-CYCLIC PHOSPHODIESTERASE SUBUNIT DELTA"/>
    <property type="match status" value="1"/>
</dbReference>
<dbReference type="GO" id="GO:0005737">
    <property type="term" value="C:cytoplasm"/>
    <property type="evidence" value="ECO:0007669"/>
    <property type="project" value="TreeGrafter"/>
</dbReference>
<dbReference type="Proteomes" id="UP000193642">
    <property type="component" value="Unassembled WGS sequence"/>
</dbReference>
<dbReference type="EMBL" id="MCGO01000005">
    <property type="protein sequence ID" value="ORY51463.1"/>
    <property type="molecule type" value="Genomic_DNA"/>
</dbReference>
<reference evidence="3 4" key="1">
    <citation type="submission" date="2016-07" db="EMBL/GenBank/DDBJ databases">
        <title>Pervasive Adenine N6-methylation of Active Genes in Fungi.</title>
        <authorList>
            <consortium name="DOE Joint Genome Institute"/>
            <person name="Mondo S.J."/>
            <person name="Dannebaum R.O."/>
            <person name="Kuo R.C."/>
            <person name="Labutti K."/>
            <person name="Haridas S."/>
            <person name="Kuo A."/>
            <person name="Salamov A."/>
            <person name="Ahrendt S.R."/>
            <person name="Lipzen A."/>
            <person name="Sullivan W."/>
            <person name="Andreopoulos W.B."/>
            <person name="Clum A."/>
            <person name="Lindquist E."/>
            <person name="Daum C."/>
            <person name="Ramamoorthy G.K."/>
            <person name="Gryganskyi A."/>
            <person name="Culley D."/>
            <person name="Magnuson J.K."/>
            <person name="James T.Y."/>
            <person name="O'Malley M.A."/>
            <person name="Stajich J.E."/>
            <person name="Spatafora J.W."/>
            <person name="Visel A."/>
            <person name="Grigoriev I.V."/>
        </authorList>
    </citation>
    <scope>NUCLEOTIDE SEQUENCE [LARGE SCALE GENOMIC DNA]</scope>
    <source>
        <strain evidence="3 4">JEL800</strain>
    </source>
</reference>
<evidence type="ECO:0000313" key="3">
    <source>
        <dbReference type="EMBL" id="ORY51463.1"/>
    </source>
</evidence>
<accession>A0A1Y2CWQ2</accession>
<comment type="similarity">
    <text evidence="1">Belongs to the PDE6D/unc-119 family.</text>
</comment>
<feature type="domain" description="GMP phosphodiesterase delta subunit" evidence="2">
    <location>
        <begin position="5"/>
        <end position="132"/>
    </location>
</feature>
<dbReference type="Pfam" id="PF05351">
    <property type="entry name" value="GMP_PDE_delta"/>
    <property type="match status" value="1"/>
</dbReference>
<gene>
    <name evidence="3" type="ORF">BCR33DRAFT_846253</name>
</gene>
<dbReference type="Gene3D" id="2.70.50.40">
    <property type="entry name" value="GMP phosphodiesterase, delta subunit"/>
    <property type="match status" value="1"/>
</dbReference>
<name>A0A1Y2CWQ2_9FUNG</name>
<organism evidence="3 4">
    <name type="scientific">Rhizoclosmatium globosum</name>
    <dbReference type="NCBI Taxonomy" id="329046"/>
    <lineage>
        <taxon>Eukaryota</taxon>
        <taxon>Fungi</taxon>
        <taxon>Fungi incertae sedis</taxon>
        <taxon>Chytridiomycota</taxon>
        <taxon>Chytridiomycota incertae sedis</taxon>
        <taxon>Chytridiomycetes</taxon>
        <taxon>Chytridiales</taxon>
        <taxon>Chytriomycetaceae</taxon>
        <taxon>Rhizoclosmatium</taxon>
    </lineage>
</organism>
<comment type="caution">
    <text evidence="3">The sequence shown here is derived from an EMBL/GenBank/DDBJ whole genome shotgun (WGS) entry which is preliminary data.</text>
</comment>
<keyword evidence="4" id="KW-1185">Reference proteome</keyword>
<dbReference type="InterPro" id="IPR008015">
    <property type="entry name" value="PDED_dom"/>
</dbReference>
<dbReference type="AlphaFoldDB" id="A0A1Y2CWQ2"/>
<evidence type="ECO:0000256" key="1">
    <source>
        <dbReference type="ARBA" id="ARBA00008102"/>
    </source>
</evidence>
<dbReference type="InterPro" id="IPR037036">
    <property type="entry name" value="PDED_dom_sf"/>
</dbReference>
<proteinExistence type="inferred from homology"/>
<sequence>MASSAIIEGFQINWMNLRDAKTGKVMWESNEWTDALTAYGKEARIPREILKCKQVSREIDFTSKELINHFRVVQSVFVHEQLVESWHFEFGFVIPGSTNTWQNLMEAADDAAMIPAEVLSGNTVIETSFYDGQTS</sequence>
<dbReference type="PANTHER" id="PTHR12976">
    <property type="entry name" value="RETINAL ROD RHODOPSIN-SENSITIVE CGMP 3',5'-CYCLIC PHOSPHODIESTERASE DELTA-SUBUNIT"/>
    <property type="match status" value="1"/>
</dbReference>
<dbReference type="InterPro" id="IPR014756">
    <property type="entry name" value="Ig_E-set"/>
</dbReference>
<dbReference type="OrthoDB" id="10248777at2759"/>
<evidence type="ECO:0000313" key="4">
    <source>
        <dbReference type="Proteomes" id="UP000193642"/>
    </source>
</evidence>